<protein>
    <submittedName>
        <fullName evidence="2">Uncharacterized protein</fullName>
    </submittedName>
</protein>
<feature type="region of interest" description="Disordered" evidence="1">
    <location>
        <begin position="51"/>
        <end position="97"/>
    </location>
</feature>
<feature type="region of interest" description="Disordered" evidence="1">
    <location>
        <begin position="197"/>
        <end position="242"/>
    </location>
</feature>
<organism evidence="2 3">
    <name type="scientific">Podospora didyma</name>
    <dbReference type="NCBI Taxonomy" id="330526"/>
    <lineage>
        <taxon>Eukaryota</taxon>
        <taxon>Fungi</taxon>
        <taxon>Dikarya</taxon>
        <taxon>Ascomycota</taxon>
        <taxon>Pezizomycotina</taxon>
        <taxon>Sordariomycetes</taxon>
        <taxon>Sordariomycetidae</taxon>
        <taxon>Sordariales</taxon>
        <taxon>Podosporaceae</taxon>
        <taxon>Podospora</taxon>
    </lineage>
</organism>
<accession>A0AAE0NB84</accession>
<feature type="compositionally biased region" description="Low complexity" evidence="1">
    <location>
        <begin position="1"/>
        <end position="14"/>
    </location>
</feature>
<dbReference type="EMBL" id="JAULSW010000006">
    <property type="protein sequence ID" value="KAK3377607.1"/>
    <property type="molecule type" value="Genomic_DNA"/>
</dbReference>
<reference evidence="2" key="1">
    <citation type="journal article" date="2023" name="Mol. Phylogenet. Evol.">
        <title>Genome-scale phylogeny and comparative genomics of the fungal order Sordariales.</title>
        <authorList>
            <person name="Hensen N."/>
            <person name="Bonometti L."/>
            <person name="Westerberg I."/>
            <person name="Brannstrom I.O."/>
            <person name="Guillou S."/>
            <person name="Cros-Aarteil S."/>
            <person name="Calhoun S."/>
            <person name="Haridas S."/>
            <person name="Kuo A."/>
            <person name="Mondo S."/>
            <person name="Pangilinan J."/>
            <person name="Riley R."/>
            <person name="LaButti K."/>
            <person name="Andreopoulos B."/>
            <person name="Lipzen A."/>
            <person name="Chen C."/>
            <person name="Yan M."/>
            <person name="Daum C."/>
            <person name="Ng V."/>
            <person name="Clum A."/>
            <person name="Steindorff A."/>
            <person name="Ohm R.A."/>
            <person name="Martin F."/>
            <person name="Silar P."/>
            <person name="Natvig D.O."/>
            <person name="Lalanne C."/>
            <person name="Gautier V."/>
            <person name="Ament-Velasquez S.L."/>
            <person name="Kruys A."/>
            <person name="Hutchinson M.I."/>
            <person name="Powell A.J."/>
            <person name="Barry K."/>
            <person name="Miller A.N."/>
            <person name="Grigoriev I.V."/>
            <person name="Debuchy R."/>
            <person name="Gladieux P."/>
            <person name="Hiltunen Thoren M."/>
            <person name="Johannesson H."/>
        </authorList>
    </citation>
    <scope>NUCLEOTIDE SEQUENCE</scope>
    <source>
        <strain evidence="2">CBS 232.78</strain>
    </source>
</reference>
<dbReference type="AlphaFoldDB" id="A0AAE0NB84"/>
<dbReference type="Proteomes" id="UP001285441">
    <property type="component" value="Unassembled WGS sequence"/>
</dbReference>
<gene>
    <name evidence="2" type="ORF">B0H63DRAFT_477486</name>
</gene>
<proteinExistence type="predicted"/>
<feature type="region of interest" description="Disordered" evidence="1">
    <location>
        <begin position="1"/>
        <end position="32"/>
    </location>
</feature>
<feature type="compositionally biased region" description="Basic residues" evidence="1">
    <location>
        <begin position="210"/>
        <end position="222"/>
    </location>
</feature>
<name>A0AAE0NB84_9PEZI</name>
<keyword evidence="3" id="KW-1185">Reference proteome</keyword>
<evidence type="ECO:0000313" key="2">
    <source>
        <dbReference type="EMBL" id="KAK3377607.1"/>
    </source>
</evidence>
<evidence type="ECO:0000313" key="3">
    <source>
        <dbReference type="Proteomes" id="UP001285441"/>
    </source>
</evidence>
<feature type="region of interest" description="Disordered" evidence="1">
    <location>
        <begin position="109"/>
        <end position="128"/>
    </location>
</feature>
<evidence type="ECO:0000256" key="1">
    <source>
        <dbReference type="SAM" id="MobiDB-lite"/>
    </source>
</evidence>
<reference evidence="2" key="2">
    <citation type="submission" date="2023-06" db="EMBL/GenBank/DDBJ databases">
        <authorList>
            <consortium name="Lawrence Berkeley National Laboratory"/>
            <person name="Haridas S."/>
            <person name="Hensen N."/>
            <person name="Bonometti L."/>
            <person name="Westerberg I."/>
            <person name="Brannstrom I.O."/>
            <person name="Guillou S."/>
            <person name="Cros-Aarteil S."/>
            <person name="Calhoun S."/>
            <person name="Kuo A."/>
            <person name="Mondo S."/>
            <person name="Pangilinan J."/>
            <person name="Riley R."/>
            <person name="LaButti K."/>
            <person name="Andreopoulos B."/>
            <person name="Lipzen A."/>
            <person name="Chen C."/>
            <person name="Yanf M."/>
            <person name="Daum C."/>
            <person name="Ng V."/>
            <person name="Clum A."/>
            <person name="Steindorff A."/>
            <person name="Ohm R."/>
            <person name="Martin F."/>
            <person name="Silar P."/>
            <person name="Natvig D."/>
            <person name="Lalanne C."/>
            <person name="Gautier V."/>
            <person name="Ament-velasquez S.L."/>
            <person name="Kruys A."/>
            <person name="Hutchinson M.I."/>
            <person name="Powell A.J."/>
            <person name="Barry K."/>
            <person name="Miller A.N."/>
            <person name="Grigoriev I.V."/>
            <person name="Debuchy R."/>
            <person name="Gladieux P."/>
            <person name="Thoren M.H."/>
            <person name="Johannesson H."/>
        </authorList>
    </citation>
    <scope>NUCLEOTIDE SEQUENCE</scope>
    <source>
        <strain evidence="2">CBS 232.78</strain>
    </source>
</reference>
<comment type="caution">
    <text evidence="2">The sequence shown here is derived from an EMBL/GenBank/DDBJ whole genome shotgun (WGS) entry which is preliminary data.</text>
</comment>
<sequence>MIRTAPRQRQQARPNHTTTVVADHVTKGPNGTVQHTTVWNEPAPPVNPDRFIVQHPEPGKQPHRHRQSNQQLDPRRMSLVTTSTGRPPARQSRGPSEQVVWFVDQSYQQRPPARHGPIPGQPHLGMQQPLPSTILRAQQQQQPRQVSTILLQQQWVAVPAPTSSSSSQRAPPPPYMVASSNHPVQISVEPVPMNYEVVRVVQHHQQQQKQRPKQQQQKKKKAPPPPPKGVDKLLHWFKSIPP</sequence>